<evidence type="ECO:0000313" key="10">
    <source>
        <dbReference type="EMBL" id="RGV28134.1"/>
    </source>
</evidence>
<dbReference type="InterPro" id="IPR008969">
    <property type="entry name" value="CarboxyPept-like_regulatory"/>
</dbReference>
<evidence type="ECO:0000259" key="9">
    <source>
        <dbReference type="Pfam" id="PF07715"/>
    </source>
</evidence>
<dbReference type="EMBL" id="QRYW01000010">
    <property type="protein sequence ID" value="RGV28134.1"/>
    <property type="molecule type" value="Genomic_DNA"/>
</dbReference>
<dbReference type="GO" id="GO:0009279">
    <property type="term" value="C:cell outer membrane"/>
    <property type="evidence" value="ECO:0007669"/>
    <property type="project" value="UniProtKB-SubCell"/>
</dbReference>
<dbReference type="NCBIfam" id="TIGR04056">
    <property type="entry name" value="OMP_RagA_SusC"/>
    <property type="match status" value="1"/>
</dbReference>
<dbReference type="InterPro" id="IPR037066">
    <property type="entry name" value="Plug_dom_sf"/>
</dbReference>
<name>A0A412WLU4_9BACT</name>
<evidence type="ECO:0000256" key="7">
    <source>
        <dbReference type="PROSITE-ProRule" id="PRU01360"/>
    </source>
</evidence>
<dbReference type="Proteomes" id="UP000283426">
    <property type="component" value="Unassembled WGS sequence"/>
</dbReference>
<dbReference type="AlphaFoldDB" id="A0A412WLU4"/>
<gene>
    <name evidence="10" type="ORF">DWW24_06340</name>
    <name evidence="11" type="ORF">DXA53_06965</name>
</gene>
<keyword evidence="6 7" id="KW-0998">Cell outer membrane</keyword>
<evidence type="ECO:0000256" key="8">
    <source>
        <dbReference type="SAM" id="SignalP"/>
    </source>
</evidence>
<feature type="signal peptide" evidence="8">
    <location>
        <begin position="1"/>
        <end position="34"/>
    </location>
</feature>
<evidence type="ECO:0000256" key="6">
    <source>
        <dbReference type="ARBA" id="ARBA00023237"/>
    </source>
</evidence>
<dbReference type="Gene3D" id="2.40.170.20">
    <property type="entry name" value="TonB-dependent receptor, beta-barrel domain"/>
    <property type="match status" value="1"/>
</dbReference>
<keyword evidence="2 7" id="KW-0813">Transport</keyword>
<evidence type="ECO:0000256" key="1">
    <source>
        <dbReference type="ARBA" id="ARBA00004571"/>
    </source>
</evidence>
<dbReference type="Pfam" id="PF07715">
    <property type="entry name" value="Plug"/>
    <property type="match status" value="1"/>
</dbReference>
<accession>A0A412WLU4</accession>
<comment type="caution">
    <text evidence="10">The sequence shown here is derived from an EMBL/GenBank/DDBJ whole genome shotgun (WGS) entry which is preliminary data.</text>
</comment>
<proteinExistence type="inferred from homology"/>
<dbReference type="PROSITE" id="PS52016">
    <property type="entry name" value="TONB_DEPENDENT_REC_3"/>
    <property type="match status" value="1"/>
</dbReference>
<keyword evidence="3 7" id="KW-1134">Transmembrane beta strand</keyword>
<comment type="subcellular location">
    <subcellularLocation>
        <location evidence="1 7">Cell outer membrane</location>
        <topology evidence="1 7">Multi-pass membrane protein</topology>
    </subcellularLocation>
</comment>
<feature type="chain" id="PRO_5036103719" evidence="8">
    <location>
        <begin position="35"/>
        <end position="1105"/>
    </location>
</feature>
<dbReference type="InterPro" id="IPR039426">
    <property type="entry name" value="TonB-dep_rcpt-like"/>
</dbReference>
<dbReference type="Proteomes" id="UP000284434">
    <property type="component" value="Unassembled WGS sequence"/>
</dbReference>
<evidence type="ECO:0000256" key="5">
    <source>
        <dbReference type="ARBA" id="ARBA00023136"/>
    </source>
</evidence>
<dbReference type="Pfam" id="PF13715">
    <property type="entry name" value="CarbopepD_reg_2"/>
    <property type="match status" value="1"/>
</dbReference>
<organism evidence="10 12">
    <name type="scientific">Odoribacter splanchnicus</name>
    <dbReference type="NCBI Taxonomy" id="28118"/>
    <lineage>
        <taxon>Bacteria</taxon>
        <taxon>Pseudomonadati</taxon>
        <taxon>Bacteroidota</taxon>
        <taxon>Bacteroidia</taxon>
        <taxon>Bacteroidales</taxon>
        <taxon>Odoribacteraceae</taxon>
        <taxon>Odoribacter</taxon>
    </lineage>
</organism>
<dbReference type="NCBIfam" id="TIGR04057">
    <property type="entry name" value="SusC_RagA_signa"/>
    <property type="match status" value="1"/>
</dbReference>
<protein>
    <submittedName>
        <fullName evidence="10">SusC/RagA family TonB-linked outer membrane protein</fullName>
    </submittedName>
</protein>
<dbReference type="SUPFAM" id="SSF56935">
    <property type="entry name" value="Porins"/>
    <property type="match status" value="1"/>
</dbReference>
<dbReference type="InterPro" id="IPR023997">
    <property type="entry name" value="TonB-dep_OMP_SusC/RagA_CS"/>
</dbReference>
<keyword evidence="5 7" id="KW-0472">Membrane</keyword>
<keyword evidence="8" id="KW-0732">Signal</keyword>
<comment type="similarity">
    <text evidence="7">Belongs to the TonB-dependent receptor family.</text>
</comment>
<feature type="domain" description="TonB-dependent receptor plug" evidence="9">
    <location>
        <begin position="216"/>
        <end position="334"/>
    </location>
</feature>
<evidence type="ECO:0000256" key="4">
    <source>
        <dbReference type="ARBA" id="ARBA00022692"/>
    </source>
</evidence>
<reference evidence="12 13" key="1">
    <citation type="submission" date="2018-08" db="EMBL/GenBank/DDBJ databases">
        <title>A genome reference for cultivated species of the human gut microbiota.</title>
        <authorList>
            <person name="Zou Y."/>
            <person name="Xue W."/>
            <person name="Luo G."/>
        </authorList>
    </citation>
    <scope>NUCLEOTIDE SEQUENCE [LARGE SCALE GENOMIC DNA]</scope>
    <source>
        <strain evidence="10 12">AF14-6AC</strain>
        <strain evidence="11 13">OF03-11</strain>
    </source>
</reference>
<dbReference type="InterPro" id="IPR036942">
    <property type="entry name" value="Beta-barrel_TonB_sf"/>
</dbReference>
<evidence type="ECO:0000313" key="13">
    <source>
        <dbReference type="Proteomes" id="UP000284434"/>
    </source>
</evidence>
<keyword evidence="4 7" id="KW-0812">Transmembrane</keyword>
<evidence type="ECO:0000256" key="3">
    <source>
        <dbReference type="ARBA" id="ARBA00022452"/>
    </source>
</evidence>
<evidence type="ECO:0000256" key="2">
    <source>
        <dbReference type="ARBA" id="ARBA00022448"/>
    </source>
</evidence>
<dbReference type="SUPFAM" id="SSF49464">
    <property type="entry name" value="Carboxypeptidase regulatory domain-like"/>
    <property type="match status" value="1"/>
</dbReference>
<dbReference type="Gene3D" id="2.60.40.1120">
    <property type="entry name" value="Carboxypeptidase-like, regulatory domain"/>
    <property type="match status" value="1"/>
</dbReference>
<dbReference type="EMBL" id="QSCO01000008">
    <property type="protein sequence ID" value="RGY07393.1"/>
    <property type="molecule type" value="Genomic_DNA"/>
</dbReference>
<dbReference type="InterPro" id="IPR023996">
    <property type="entry name" value="TonB-dep_OMP_SusC/RagA"/>
</dbReference>
<evidence type="ECO:0000313" key="12">
    <source>
        <dbReference type="Proteomes" id="UP000283426"/>
    </source>
</evidence>
<dbReference type="OMA" id="PSERIIW"/>
<evidence type="ECO:0000313" key="11">
    <source>
        <dbReference type="EMBL" id="RGY07393.1"/>
    </source>
</evidence>
<dbReference type="InterPro" id="IPR012910">
    <property type="entry name" value="Plug_dom"/>
</dbReference>
<sequence>MRWLFVRNFGLRRFLKLIKLSVFLLLVSMHLAVADVGAQAKITIGAGTVTYWELFNQIKKQTGLTVVYSNNELDKHRTVEAGFIESDLRTVLDKILTGTRLTYEIMDEFIVLKVVPEEKKNVLNIVGQVTDKNKVPLPGVTVIVKGSNLGTATDQEGRYRLNIPEIKNLSLLFSFIGMKTREVVYTGKDTINVVMEEEVAAMDEVVVTGIYERKRSDFTGSASTFTAEKLKEVGNQNILQSLKSLDPAFAIVESNEWGSDPNRLPDIEIRGKTSIIGMKEELEADPNQPLFILDGFETTLQTIIDLDMDRVASITILKDAASTAIYGSKAANGVVVVETKTPAQGKLRVTYSGNFNFQLPDLSSYNLMNAQEKVAFEEYAGRYKVSAWGGTFAGGEQLQQLHNDHLRSVARGVDTYWLSEPLQMGFNHRHNLYAEGGDEHMRYGFGLSYNGVTGVMKDSKKNLFSGNLDLLYRKGKLQFSNKLTVNLSNSGDPVVNFSTYAAANPYYEKRVDGQVEKWLEYVEDYIEAPNPLWNASLNSRSLKRSLGITDNFAVEYNPFQSLKLRGRIGITRTTSETDDFISPEDTRFEDTEELKKGSLTYSNTKSFNYDGEFSAIYGTIFAERHRLNVVGGASFSNSQSERNGYSVIGFPKGAYDTPAFANSYPENGKASYGDSQSRSMSVYFNGGYAYNSKYLMDVTWRMNGSSVFGSNHRYMNTWSFGLAWNLHNESFIADHTDLFQMLKIRASIGNPGNQSFASYQSITTYNFNNRQRNYFEQAINLYALGNPDLKWQVTLDRNIGVDVTLLQNRVSFTLDYYDKNTDPVLASISVPASVGVTTVLTNIGEQRSNGFNGSVTVSPIYRPSERIIWSLRYNFRTQKSKYDNIGNSLDKFNEEGQNTNLKRYYDGASPDDLWAVRSAGIDPATGQEIFIKKDGSYTYDFSFSDEVKVGTDRPKIEGVFGSSFTYKGFSVNFDFRYRCGGQMFNSSLFNKVENITSAGLNNNQDKRAFYDRWKNPGDRAKYKAINLTGSTQMSSRFVEDDNTLTLESFRVGYEFDSAAIAKFGLKALRVNAYMNDVFKISSIKTERGTEYPFARSFSLSVSASF</sequence>
<dbReference type="Gene3D" id="2.170.130.10">
    <property type="entry name" value="TonB-dependent receptor, plug domain"/>
    <property type="match status" value="1"/>
</dbReference>